<dbReference type="Gene3D" id="1.10.10.10">
    <property type="entry name" value="Winged helix-like DNA-binding domain superfamily/Winged helix DNA-binding domain"/>
    <property type="match status" value="1"/>
</dbReference>
<evidence type="ECO:0000256" key="7">
    <source>
        <dbReference type="ARBA" id="ARBA00023163"/>
    </source>
</evidence>
<dbReference type="InterPro" id="IPR051446">
    <property type="entry name" value="HTH_trans_reg/aminotransferase"/>
</dbReference>
<evidence type="ECO:0000256" key="2">
    <source>
        <dbReference type="ARBA" id="ARBA00022576"/>
    </source>
</evidence>
<dbReference type="GO" id="GO:0008483">
    <property type="term" value="F:transaminase activity"/>
    <property type="evidence" value="ECO:0007669"/>
    <property type="project" value="UniProtKB-KW"/>
</dbReference>
<dbReference type="InterPro" id="IPR015421">
    <property type="entry name" value="PyrdxlP-dep_Trfase_major"/>
</dbReference>
<reference evidence="9 10" key="1">
    <citation type="submission" date="2019-08" db="EMBL/GenBank/DDBJ databases">
        <title>Draft genome sequencing and comparative genomics of hatchery-associated Vibrios.</title>
        <authorList>
            <person name="Kehlet-Delgado H."/>
            <person name="Mueller R.S."/>
        </authorList>
    </citation>
    <scope>NUCLEOTIDE SEQUENCE [LARGE SCALE GENOMIC DNA]</scope>
    <source>
        <strain evidence="9 10">01-65-5-1</strain>
    </source>
</reference>
<dbReference type="AlphaFoldDB" id="A0AAE5GPT7"/>
<dbReference type="Pfam" id="PF00392">
    <property type="entry name" value="GntR"/>
    <property type="match status" value="1"/>
</dbReference>
<dbReference type="EMBL" id="VTXO01000002">
    <property type="protein sequence ID" value="NOI80772.1"/>
    <property type="molecule type" value="Genomic_DNA"/>
</dbReference>
<proteinExistence type="inferred from homology"/>
<feature type="domain" description="HTH gntR-type" evidence="8">
    <location>
        <begin position="17"/>
        <end position="85"/>
    </location>
</feature>
<dbReference type="SUPFAM" id="SSF46785">
    <property type="entry name" value="Winged helix' DNA-binding domain"/>
    <property type="match status" value="1"/>
</dbReference>
<dbReference type="InterPro" id="IPR036388">
    <property type="entry name" value="WH-like_DNA-bd_sf"/>
</dbReference>
<organism evidence="9 10">
    <name type="scientific">Vibrio tubiashii</name>
    <dbReference type="NCBI Taxonomy" id="29498"/>
    <lineage>
        <taxon>Bacteria</taxon>
        <taxon>Pseudomonadati</taxon>
        <taxon>Pseudomonadota</taxon>
        <taxon>Gammaproteobacteria</taxon>
        <taxon>Vibrionales</taxon>
        <taxon>Vibrionaceae</taxon>
        <taxon>Vibrio</taxon>
        <taxon>Vibrio oreintalis group</taxon>
    </lineage>
</organism>
<comment type="caution">
    <text evidence="9">The sequence shown here is derived from an EMBL/GenBank/DDBJ whole genome shotgun (WGS) entry which is preliminary data.</text>
</comment>
<evidence type="ECO:0000313" key="9">
    <source>
        <dbReference type="EMBL" id="NOI80772.1"/>
    </source>
</evidence>
<dbReference type="CDD" id="cd07377">
    <property type="entry name" value="WHTH_GntR"/>
    <property type="match status" value="1"/>
</dbReference>
<evidence type="ECO:0000259" key="8">
    <source>
        <dbReference type="PROSITE" id="PS50949"/>
    </source>
</evidence>
<dbReference type="PROSITE" id="PS50949">
    <property type="entry name" value="HTH_GNTR"/>
    <property type="match status" value="1"/>
</dbReference>
<evidence type="ECO:0000313" key="10">
    <source>
        <dbReference type="Proteomes" id="UP000572722"/>
    </source>
</evidence>
<dbReference type="Gene3D" id="3.90.1150.10">
    <property type="entry name" value="Aspartate Aminotransferase, domain 1"/>
    <property type="match status" value="1"/>
</dbReference>
<dbReference type="InterPro" id="IPR015424">
    <property type="entry name" value="PyrdxlP-dep_Trfase"/>
</dbReference>
<evidence type="ECO:0000256" key="1">
    <source>
        <dbReference type="ARBA" id="ARBA00005384"/>
    </source>
</evidence>
<dbReference type="Pfam" id="PF00155">
    <property type="entry name" value="Aminotran_1_2"/>
    <property type="match status" value="1"/>
</dbReference>
<comment type="similarity">
    <text evidence="1">In the C-terminal section; belongs to the class-I pyridoxal-phosphate-dependent aminotransferase family.</text>
</comment>
<keyword evidence="3" id="KW-0808">Transferase</keyword>
<dbReference type="Proteomes" id="UP000572722">
    <property type="component" value="Unassembled WGS sequence"/>
</dbReference>
<dbReference type="PANTHER" id="PTHR46577:SF2">
    <property type="entry name" value="TRANSCRIPTIONAL REGULATORY PROTEIN"/>
    <property type="match status" value="1"/>
</dbReference>
<dbReference type="GO" id="GO:0003677">
    <property type="term" value="F:DNA binding"/>
    <property type="evidence" value="ECO:0007669"/>
    <property type="project" value="UniProtKB-KW"/>
</dbReference>
<dbReference type="GO" id="GO:0003700">
    <property type="term" value="F:DNA-binding transcription factor activity"/>
    <property type="evidence" value="ECO:0007669"/>
    <property type="project" value="InterPro"/>
</dbReference>
<dbReference type="GO" id="GO:0030170">
    <property type="term" value="F:pyridoxal phosphate binding"/>
    <property type="evidence" value="ECO:0007669"/>
    <property type="project" value="InterPro"/>
</dbReference>
<keyword evidence="6" id="KW-0238">DNA-binding</keyword>
<keyword evidence="7" id="KW-0804">Transcription</keyword>
<name>A0AAE5GPT7_9VIBR</name>
<evidence type="ECO:0000256" key="5">
    <source>
        <dbReference type="ARBA" id="ARBA00023015"/>
    </source>
</evidence>
<dbReference type="PANTHER" id="PTHR46577">
    <property type="entry name" value="HTH-TYPE TRANSCRIPTIONAL REGULATORY PROTEIN GABR"/>
    <property type="match status" value="1"/>
</dbReference>
<evidence type="ECO:0000256" key="4">
    <source>
        <dbReference type="ARBA" id="ARBA00022898"/>
    </source>
</evidence>
<dbReference type="InterPro" id="IPR015422">
    <property type="entry name" value="PyrdxlP-dep_Trfase_small"/>
</dbReference>
<sequence>MILLTMVSLLGNDEGTMNRYQQLAEKLKQQIIDNTWRSGEKIPSLRAASKSFSVSSATVLQAYQLLESEGWIKAKPQSGYFVTSAIENGQRERSQPTVRSEYNDELYEFLKSNNQAAVAFGSAFPTPDLFPLQSLNRHLASAGRKVPAESVIQNLPPGNEALRRMIAQRYITHGVAVSHEDIVLTSGAMEALNLSLQVVCEPGDTVVIETPTFYGALQAVERLKLNVIQVPVNPSTGIDLPQLEQAFSQNDVKACWLMANYQNPTGASLSDASKRSVVELANQYDVYLIEDDVYAELHFEERKPYPLKYWDEQDQVLLCGSLSKSLCPGYRIGWVVNRTLSDRLQKQQLTSTLSASSPIQQGVAHYLQFESYDNHLRKLRKQLHARQKEYLSWINRCLPGVVAVQKPEGGYFLWLEFESMVDTYLIYQELKKSDISIAYGNLFAANNQFQNCMRINISFELTDKVESALKKIGQLVNC</sequence>
<keyword evidence="4" id="KW-0663">Pyridoxal phosphate</keyword>
<dbReference type="CDD" id="cd00609">
    <property type="entry name" value="AAT_like"/>
    <property type="match status" value="1"/>
</dbReference>
<dbReference type="FunFam" id="3.40.640.10:FF:000023">
    <property type="entry name" value="Transcriptional regulator, GntR family"/>
    <property type="match status" value="1"/>
</dbReference>
<dbReference type="InterPro" id="IPR000524">
    <property type="entry name" value="Tscrpt_reg_HTH_GntR"/>
</dbReference>
<dbReference type="SUPFAM" id="SSF53383">
    <property type="entry name" value="PLP-dependent transferases"/>
    <property type="match status" value="1"/>
</dbReference>
<gene>
    <name evidence="9" type="ORF">F0237_08845</name>
</gene>
<dbReference type="SMART" id="SM00345">
    <property type="entry name" value="HTH_GNTR"/>
    <property type="match status" value="1"/>
</dbReference>
<evidence type="ECO:0000256" key="3">
    <source>
        <dbReference type="ARBA" id="ARBA00022679"/>
    </source>
</evidence>
<dbReference type="InterPro" id="IPR036390">
    <property type="entry name" value="WH_DNA-bd_sf"/>
</dbReference>
<evidence type="ECO:0000256" key="6">
    <source>
        <dbReference type="ARBA" id="ARBA00023125"/>
    </source>
</evidence>
<dbReference type="InterPro" id="IPR004839">
    <property type="entry name" value="Aminotransferase_I/II_large"/>
</dbReference>
<keyword evidence="5" id="KW-0805">Transcription regulation</keyword>
<protein>
    <submittedName>
        <fullName evidence="9">PLP-dependent aminotransferase family protein</fullName>
    </submittedName>
</protein>
<accession>A0AAE5GPT7</accession>
<dbReference type="Gene3D" id="3.40.640.10">
    <property type="entry name" value="Type I PLP-dependent aspartate aminotransferase-like (Major domain)"/>
    <property type="match status" value="1"/>
</dbReference>
<keyword evidence="2 9" id="KW-0032">Aminotransferase</keyword>